<feature type="compositionally biased region" description="Low complexity" evidence="1">
    <location>
        <begin position="238"/>
        <end position="255"/>
    </location>
</feature>
<sequence length="327" mass="34337">MEDLARFNPNAHDADEPELPWCTDNARLRLNAEQRKQLYASANAALEARGKRPYHGMTQESLCFSKTDAVVTTVHGGYEPHVSLSSLSGKPIAIDSSSREGNKDLDTRATPTSIATSCTLSDDPARDAALHDLLGDFATPAVAANPQSSPRPDGPAASINGRQRAVDRDESTFTFGERYLVGTANPHSTLGGVVAPSGDKAQPGSPASRHPSPSSTAPPAPAPAADAAPHRHAVRGIAAATRSALQASSASAAHGATDRRAARAKPHHGGGGDDADDDDTPLGPLSPDVELRRGSLRPEKRKRAASYFDPDLVGPEVRRRALRKRGG</sequence>
<evidence type="ECO:0000313" key="2">
    <source>
        <dbReference type="EMBL" id="TKA72160.1"/>
    </source>
</evidence>
<gene>
    <name evidence="2" type="ORF">B0A49_03919</name>
</gene>
<keyword evidence="3" id="KW-1185">Reference proteome</keyword>
<dbReference type="EMBL" id="NAJN01000517">
    <property type="protein sequence ID" value="TKA72160.1"/>
    <property type="molecule type" value="Genomic_DNA"/>
</dbReference>
<reference evidence="2 3" key="1">
    <citation type="submission" date="2017-03" db="EMBL/GenBank/DDBJ databases">
        <title>Genomes of endolithic fungi from Antarctica.</title>
        <authorList>
            <person name="Coleine C."/>
            <person name="Masonjones S."/>
            <person name="Stajich J.E."/>
        </authorList>
    </citation>
    <scope>NUCLEOTIDE SEQUENCE [LARGE SCALE GENOMIC DNA]</scope>
    <source>
        <strain evidence="2 3">CCFEE 5187</strain>
    </source>
</reference>
<evidence type="ECO:0000256" key="1">
    <source>
        <dbReference type="SAM" id="MobiDB-lite"/>
    </source>
</evidence>
<organism evidence="2 3">
    <name type="scientific">Cryomyces minteri</name>
    <dbReference type="NCBI Taxonomy" id="331657"/>
    <lineage>
        <taxon>Eukaryota</taxon>
        <taxon>Fungi</taxon>
        <taxon>Dikarya</taxon>
        <taxon>Ascomycota</taxon>
        <taxon>Pezizomycotina</taxon>
        <taxon>Dothideomycetes</taxon>
        <taxon>Dothideomycetes incertae sedis</taxon>
        <taxon>Cryomyces</taxon>
    </lineage>
</organism>
<dbReference type="AlphaFoldDB" id="A0A4U0X6R9"/>
<feature type="compositionally biased region" description="Low complexity" evidence="1">
    <location>
        <begin position="203"/>
        <end position="215"/>
    </location>
</feature>
<feature type="compositionally biased region" description="Basic and acidic residues" evidence="1">
    <location>
        <begin position="97"/>
        <end position="107"/>
    </location>
</feature>
<feature type="compositionally biased region" description="Basic and acidic residues" evidence="1">
    <location>
        <begin position="289"/>
        <end position="298"/>
    </location>
</feature>
<accession>A0A4U0X6R9</accession>
<feature type="region of interest" description="Disordered" evidence="1">
    <location>
        <begin position="184"/>
        <end position="327"/>
    </location>
</feature>
<protein>
    <submittedName>
        <fullName evidence="2">Uncharacterized protein</fullName>
    </submittedName>
</protein>
<dbReference type="Proteomes" id="UP000308768">
    <property type="component" value="Unassembled WGS sequence"/>
</dbReference>
<proteinExistence type="predicted"/>
<name>A0A4U0X6R9_9PEZI</name>
<feature type="region of interest" description="Disordered" evidence="1">
    <location>
        <begin position="141"/>
        <end position="171"/>
    </location>
</feature>
<comment type="caution">
    <text evidence="2">The sequence shown here is derived from an EMBL/GenBank/DDBJ whole genome shotgun (WGS) entry which is preliminary data.</text>
</comment>
<evidence type="ECO:0000313" key="3">
    <source>
        <dbReference type="Proteomes" id="UP000308768"/>
    </source>
</evidence>
<feature type="region of interest" description="Disordered" evidence="1">
    <location>
        <begin position="88"/>
        <end position="110"/>
    </location>
</feature>